<gene>
    <name evidence="2" type="ORF">JCM21738_1253</name>
</gene>
<dbReference type="EMBL" id="BAUW01000009">
    <property type="protein sequence ID" value="GAE44535.1"/>
    <property type="molecule type" value="Genomic_DNA"/>
</dbReference>
<dbReference type="AlphaFoldDB" id="W4RJC8"/>
<dbReference type="RefSeq" id="WP_035208965.1">
    <property type="nucleotide sequence ID" value="NZ_BAUW01000009.1"/>
</dbReference>
<dbReference type="SUPFAM" id="SSF52091">
    <property type="entry name" value="SpoIIaa-like"/>
    <property type="match status" value="1"/>
</dbReference>
<evidence type="ECO:0000313" key="3">
    <source>
        <dbReference type="Proteomes" id="UP000018949"/>
    </source>
</evidence>
<feature type="coiled-coil region" evidence="1">
    <location>
        <begin position="189"/>
        <end position="216"/>
    </location>
</feature>
<dbReference type="CDD" id="cd07041">
    <property type="entry name" value="STAS_RsbR_RsbS_like"/>
    <property type="match status" value="1"/>
</dbReference>
<accession>W4RJC8</accession>
<dbReference type="PANTHER" id="PTHR33745:SF8">
    <property type="entry name" value="BLUE-LIGHT PHOTORECEPTOR"/>
    <property type="match status" value="1"/>
</dbReference>
<sequence length="345" mass="38706">MGHEYNYDIAGYDFGWDVKSGKFTFEGEDAVLFWISSAMKTFFDTIEEISGEEASNLVFESTGFRQGLVVGQYFEKMKEVSVAEAADMITNTYATAGWGLTIIKDLDFETKTFTAFMKDSWEHKVNVAQGKKKGGSFLPAHYAGVFTGLFRTNIWYKIKQHQLEGHEHSVIEYFPSDVTIADNIHQLARKKESEQIRKLEGLVEEKTAELKELVNKLSSPIIPVLEGIVVVPLIGKYEEDRADQLIVNTLNRLPSYKASYLVLDLTGMDQEIGPHAVSLIEKIGSAARLIGTKTILVGISSTLGIEITQSNINLSKFDCFQTLQHGIHYAIGQMGRKIYNHKKQS</sequence>
<evidence type="ECO:0000313" key="2">
    <source>
        <dbReference type="EMBL" id="GAE44535.1"/>
    </source>
</evidence>
<dbReference type="Proteomes" id="UP000018949">
    <property type="component" value="Unassembled WGS sequence"/>
</dbReference>
<dbReference type="InterPro" id="IPR036513">
    <property type="entry name" value="STAS_dom_sf"/>
</dbReference>
<protein>
    <submittedName>
        <fullName evidence="2">Positive regulator of sigma-B</fullName>
    </submittedName>
</protein>
<dbReference type="eggNOG" id="COG1366">
    <property type="taxonomic scope" value="Bacteria"/>
</dbReference>
<dbReference type="PANTHER" id="PTHR33745">
    <property type="entry name" value="RSBT ANTAGONIST PROTEIN RSBS-RELATED"/>
    <property type="match status" value="1"/>
</dbReference>
<name>W4RJC8_9BACI</name>
<keyword evidence="3" id="KW-1185">Reference proteome</keyword>
<keyword evidence="1" id="KW-0175">Coiled coil</keyword>
<evidence type="ECO:0000256" key="1">
    <source>
        <dbReference type="SAM" id="Coils"/>
    </source>
</evidence>
<dbReference type="Gene3D" id="3.30.750.24">
    <property type="entry name" value="STAS domain"/>
    <property type="match status" value="1"/>
</dbReference>
<reference evidence="2 3" key="1">
    <citation type="submission" date="2013-12" db="EMBL/GenBank/DDBJ databases">
        <title>NBRP : Genome information of microbial organism related human and environment.</title>
        <authorList>
            <person name="Hattori M."/>
            <person name="Oshima K."/>
            <person name="Inaba H."/>
            <person name="Suda W."/>
            <person name="Sakamoto M."/>
            <person name="Iino T."/>
            <person name="Kitahara M."/>
            <person name="Oshida Y."/>
            <person name="Iida T."/>
            <person name="Kudo T."/>
            <person name="Itoh T."/>
            <person name="Ahmed I."/>
            <person name="Ohkuma M."/>
        </authorList>
    </citation>
    <scope>NUCLEOTIDE SEQUENCE [LARGE SCALE GENOMIC DNA]</scope>
    <source>
        <strain evidence="2 3">JCM 21738</strain>
    </source>
</reference>
<comment type="caution">
    <text evidence="2">The sequence shown here is derived from an EMBL/GenBank/DDBJ whole genome shotgun (WGS) entry which is preliminary data.</text>
</comment>
<proteinExistence type="predicted"/>
<organism evidence="2 3">
    <name type="scientific">Mesobacillus boroniphilus JCM 21738</name>
    <dbReference type="NCBI Taxonomy" id="1294265"/>
    <lineage>
        <taxon>Bacteria</taxon>
        <taxon>Bacillati</taxon>
        <taxon>Bacillota</taxon>
        <taxon>Bacilli</taxon>
        <taxon>Bacillales</taxon>
        <taxon>Bacillaceae</taxon>
        <taxon>Mesobacillus</taxon>
    </lineage>
</organism>
<dbReference type="InterPro" id="IPR051932">
    <property type="entry name" value="Bact_StressResp_Reg"/>
</dbReference>